<evidence type="ECO:0000256" key="2">
    <source>
        <dbReference type="ARBA" id="ARBA00022448"/>
    </source>
</evidence>
<dbReference type="InterPro" id="IPR036259">
    <property type="entry name" value="MFS_trans_sf"/>
</dbReference>
<keyword evidence="9" id="KW-1185">Reference proteome</keyword>
<dbReference type="GO" id="GO:1901604">
    <property type="term" value="F:dethiobiotin transmembrane transporter activity"/>
    <property type="evidence" value="ECO:0007669"/>
    <property type="project" value="TreeGrafter"/>
</dbReference>
<dbReference type="SUPFAM" id="SSF103473">
    <property type="entry name" value="MFS general substrate transporter"/>
    <property type="match status" value="1"/>
</dbReference>
<dbReference type="InterPro" id="IPR011701">
    <property type="entry name" value="MFS"/>
</dbReference>
<evidence type="ECO:0000313" key="8">
    <source>
        <dbReference type="EMBL" id="OZJ02182.1"/>
    </source>
</evidence>
<evidence type="ECO:0000256" key="5">
    <source>
        <dbReference type="ARBA" id="ARBA00023136"/>
    </source>
</evidence>
<dbReference type="GO" id="GO:0015225">
    <property type="term" value="F:biotin transmembrane transporter activity"/>
    <property type="evidence" value="ECO:0007669"/>
    <property type="project" value="TreeGrafter"/>
</dbReference>
<evidence type="ECO:0000256" key="3">
    <source>
        <dbReference type="ARBA" id="ARBA00022692"/>
    </source>
</evidence>
<dbReference type="GO" id="GO:0015295">
    <property type="term" value="F:solute:proton symporter activity"/>
    <property type="evidence" value="ECO:0007669"/>
    <property type="project" value="TreeGrafter"/>
</dbReference>
<organism evidence="8 9">
    <name type="scientific">Bifiguratus adelaidae</name>
    <dbReference type="NCBI Taxonomy" id="1938954"/>
    <lineage>
        <taxon>Eukaryota</taxon>
        <taxon>Fungi</taxon>
        <taxon>Fungi incertae sedis</taxon>
        <taxon>Mucoromycota</taxon>
        <taxon>Mucoromycotina</taxon>
        <taxon>Endogonomycetes</taxon>
        <taxon>Endogonales</taxon>
        <taxon>Endogonales incertae sedis</taxon>
        <taxon>Bifiguratus</taxon>
    </lineage>
</organism>
<keyword evidence="2" id="KW-0813">Transport</keyword>
<accession>A0A261XV13</accession>
<dbReference type="OrthoDB" id="2985014at2759"/>
<feature type="transmembrane region" description="Helical" evidence="6">
    <location>
        <begin position="183"/>
        <end position="206"/>
    </location>
</feature>
<dbReference type="Pfam" id="PF07690">
    <property type="entry name" value="MFS_1"/>
    <property type="match status" value="1"/>
</dbReference>
<dbReference type="AlphaFoldDB" id="A0A261XV13"/>
<reference evidence="8 9" key="1">
    <citation type="journal article" date="2017" name="Mycologia">
        <title>Bifiguratus adelaidae, gen. et sp. nov., a new member of Mucoromycotina in endophytic and soil-dwelling habitats.</title>
        <authorList>
            <person name="Torres-Cruz T.J."/>
            <person name="Billingsley Tobias T.L."/>
            <person name="Almatruk M."/>
            <person name="Hesse C."/>
            <person name="Kuske C.R."/>
            <person name="Desiro A."/>
            <person name="Benucci G.M."/>
            <person name="Bonito G."/>
            <person name="Stajich J.E."/>
            <person name="Dunlap C."/>
            <person name="Arnold A.E."/>
            <person name="Porras-Alfaro A."/>
        </authorList>
    </citation>
    <scope>NUCLEOTIDE SEQUENCE [LARGE SCALE GENOMIC DNA]</scope>
    <source>
        <strain evidence="8 9">AZ0501</strain>
    </source>
</reference>
<keyword evidence="5 6" id="KW-0472">Membrane</keyword>
<dbReference type="FunFam" id="1.20.1250.20:FF:000018">
    <property type="entry name" value="MFS transporter permease"/>
    <property type="match status" value="1"/>
</dbReference>
<feature type="transmembrane region" description="Helical" evidence="6">
    <location>
        <begin position="352"/>
        <end position="372"/>
    </location>
</feature>
<comment type="caution">
    <text evidence="8">The sequence shown here is derived from an EMBL/GenBank/DDBJ whole genome shotgun (WGS) entry which is preliminary data.</text>
</comment>
<sequence>MSYEEKHIGSDNSEKEVVQEVEHVDTRISDVSMTQDDAAEAKLRRKLDLHLLPYLWMMYFFASADRANVSVALTMNREQHHDLLSTAQLTPQQAALGVAVFYISYTCFEIPSNWIMTKVSPSKWLARICITWGAVCCAMAAINNAATFYALRFLLGLAEAGLWPGMALYLTKFYRKREITGRIGTYYFAAHTASIIGNFVSAAVQLIDGKGNLYGYKWLFVIFGVATVLGGIVVYIVLPDSPEKAKWLTEEEKALARYRVESEKQGLVHPGLKEIGVQLKHYETYLFGVLYLCPVVTSTAGQYYIPTLISQMGGGQFTSIQVSLLAIPAGVVGAITAIIVPRIADRFRLRSIPISLFFLITIVGFITLSFAGPTGGKYFGILVAGFGQGPLVPIVIGWAANTADGEKAVAARTANASTIAQFGVIFGTFLLYAGWPGDAPLYIKSNMVCAGLCGLGILCTLILRFTFQHLNRVIERDGETKEGVRMKYLL</sequence>
<feature type="transmembrane region" description="Helical" evidence="6">
    <location>
        <begin position="378"/>
        <end position="401"/>
    </location>
</feature>
<dbReference type="Proteomes" id="UP000242875">
    <property type="component" value="Unassembled WGS sequence"/>
</dbReference>
<proteinExistence type="predicted"/>
<dbReference type="Gene3D" id="1.20.1250.20">
    <property type="entry name" value="MFS general substrate transporter like domains"/>
    <property type="match status" value="2"/>
</dbReference>
<dbReference type="GO" id="GO:1905135">
    <property type="term" value="P:biotin import across plasma membrane"/>
    <property type="evidence" value="ECO:0007669"/>
    <property type="project" value="TreeGrafter"/>
</dbReference>
<dbReference type="InterPro" id="IPR020846">
    <property type="entry name" value="MFS_dom"/>
</dbReference>
<evidence type="ECO:0000256" key="1">
    <source>
        <dbReference type="ARBA" id="ARBA00004141"/>
    </source>
</evidence>
<protein>
    <recommendedName>
        <fullName evidence="7">Major facilitator superfamily (MFS) profile domain-containing protein</fullName>
    </recommendedName>
</protein>
<evidence type="ECO:0000256" key="4">
    <source>
        <dbReference type="ARBA" id="ARBA00022989"/>
    </source>
</evidence>
<evidence type="ECO:0000313" key="9">
    <source>
        <dbReference type="Proteomes" id="UP000242875"/>
    </source>
</evidence>
<evidence type="ECO:0000256" key="6">
    <source>
        <dbReference type="SAM" id="Phobius"/>
    </source>
</evidence>
<evidence type="ECO:0000259" key="7">
    <source>
        <dbReference type="PROSITE" id="PS50850"/>
    </source>
</evidence>
<dbReference type="PROSITE" id="PS50850">
    <property type="entry name" value="MFS"/>
    <property type="match status" value="1"/>
</dbReference>
<feature type="transmembrane region" description="Helical" evidence="6">
    <location>
        <begin position="148"/>
        <end position="171"/>
    </location>
</feature>
<name>A0A261XV13_9FUNG</name>
<dbReference type="GO" id="GO:0005886">
    <property type="term" value="C:plasma membrane"/>
    <property type="evidence" value="ECO:0007669"/>
    <property type="project" value="TreeGrafter"/>
</dbReference>
<gene>
    <name evidence="8" type="ORF">BZG36_04322</name>
</gene>
<dbReference type="PANTHER" id="PTHR43791:SF33">
    <property type="entry name" value="VITAMIN H TRANSPORTER 1"/>
    <property type="match status" value="1"/>
</dbReference>
<feature type="transmembrane region" description="Helical" evidence="6">
    <location>
        <begin position="285"/>
        <end position="305"/>
    </location>
</feature>
<keyword evidence="4 6" id="KW-1133">Transmembrane helix</keyword>
<keyword evidence="3 6" id="KW-0812">Transmembrane</keyword>
<feature type="transmembrane region" description="Helical" evidence="6">
    <location>
        <begin position="413"/>
        <end position="435"/>
    </location>
</feature>
<feature type="transmembrane region" description="Helical" evidence="6">
    <location>
        <begin position="124"/>
        <end position="142"/>
    </location>
</feature>
<feature type="domain" description="Major facilitator superfamily (MFS) profile" evidence="7">
    <location>
        <begin position="51"/>
        <end position="468"/>
    </location>
</feature>
<feature type="transmembrane region" description="Helical" evidence="6">
    <location>
        <begin position="218"/>
        <end position="238"/>
    </location>
</feature>
<dbReference type="PANTHER" id="PTHR43791">
    <property type="entry name" value="PERMEASE-RELATED"/>
    <property type="match status" value="1"/>
</dbReference>
<feature type="transmembrane region" description="Helical" evidence="6">
    <location>
        <begin position="441"/>
        <end position="463"/>
    </location>
</feature>
<comment type="subcellular location">
    <subcellularLocation>
        <location evidence="1">Membrane</location>
        <topology evidence="1">Multi-pass membrane protein</topology>
    </subcellularLocation>
</comment>
<feature type="transmembrane region" description="Helical" evidence="6">
    <location>
        <begin position="317"/>
        <end position="340"/>
    </location>
</feature>
<dbReference type="EMBL" id="MVBO01000179">
    <property type="protein sequence ID" value="OZJ02182.1"/>
    <property type="molecule type" value="Genomic_DNA"/>
</dbReference>